<dbReference type="EMBL" id="JANIEX010000444">
    <property type="protein sequence ID" value="KAJ3566998.1"/>
    <property type="molecule type" value="Genomic_DNA"/>
</dbReference>
<dbReference type="InterPro" id="IPR045341">
    <property type="entry name" value="DUF6532"/>
</dbReference>
<accession>A0AAD5VQN3</accession>
<sequence length="455" mass="50565">MSQNKTAKPTMHGTLGAIATIPQGDKQCASNSSSTDQQSTRPVRLHRGQRMQQVKATSELIANTTHKKKRKPTSIPNSIPENPMAPQQAKKQKKSSPITQAVAPTNIHPLVHDRPLLSLVPLPHQDSSSSNADEPGPPPLVPMFSKPPAIHIAVTSQPMESNNDHEGETYMNTNTDTEEGESDKEGNYNGEEGSTDGHLHNKIAYTNLDMAEVDATTNRFEEDVENLSNEASHSINVLEVYRSRNRATKPPTAAKLTTSAAHQAANSNKYTDKEQNMAHLQEAENILRTVIKTLQTQGSGVSESSITREATIVVFNEAFTWRSKMKTMARPIVKSYFNNFTDEGAGAWTDDEYFISNQEGEKACIAQRVKTLLKTEDVHSDPKKTPRSNLNHPAIKELVLEFFYSRDGSEAKMWPKLFESMVPERAVALAATCISRRSQRSSHWFMYLYLIGPQL</sequence>
<dbReference type="AlphaFoldDB" id="A0AAD5VQN3"/>
<evidence type="ECO:0000256" key="1">
    <source>
        <dbReference type="SAM" id="MobiDB-lite"/>
    </source>
</evidence>
<organism evidence="3 4">
    <name type="scientific">Leucocoprinus birnbaumii</name>
    <dbReference type="NCBI Taxonomy" id="56174"/>
    <lineage>
        <taxon>Eukaryota</taxon>
        <taxon>Fungi</taxon>
        <taxon>Dikarya</taxon>
        <taxon>Basidiomycota</taxon>
        <taxon>Agaricomycotina</taxon>
        <taxon>Agaricomycetes</taxon>
        <taxon>Agaricomycetidae</taxon>
        <taxon>Agaricales</taxon>
        <taxon>Agaricineae</taxon>
        <taxon>Agaricaceae</taxon>
        <taxon>Leucocoprinus</taxon>
    </lineage>
</organism>
<feature type="domain" description="DUF6532" evidence="2">
    <location>
        <begin position="271"/>
        <end position="434"/>
    </location>
</feature>
<proteinExistence type="predicted"/>
<name>A0AAD5VQN3_9AGAR</name>
<dbReference type="Pfam" id="PF20149">
    <property type="entry name" value="DUF6532"/>
    <property type="match status" value="1"/>
</dbReference>
<protein>
    <recommendedName>
        <fullName evidence="2">DUF6532 domain-containing protein</fullName>
    </recommendedName>
</protein>
<gene>
    <name evidence="3" type="ORF">NP233_g6645</name>
</gene>
<feature type="region of interest" description="Disordered" evidence="1">
    <location>
        <begin position="158"/>
        <end position="198"/>
    </location>
</feature>
<feature type="compositionally biased region" description="Polar residues" evidence="1">
    <location>
        <begin position="28"/>
        <end position="41"/>
    </location>
</feature>
<feature type="region of interest" description="Disordered" evidence="1">
    <location>
        <begin position="120"/>
        <end position="140"/>
    </location>
</feature>
<evidence type="ECO:0000313" key="4">
    <source>
        <dbReference type="Proteomes" id="UP001213000"/>
    </source>
</evidence>
<keyword evidence="4" id="KW-1185">Reference proteome</keyword>
<comment type="caution">
    <text evidence="3">The sequence shown here is derived from an EMBL/GenBank/DDBJ whole genome shotgun (WGS) entry which is preliminary data.</text>
</comment>
<evidence type="ECO:0000313" key="3">
    <source>
        <dbReference type="EMBL" id="KAJ3566998.1"/>
    </source>
</evidence>
<feature type="compositionally biased region" description="Polar residues" evidence="1">
    <location>
        <begin position="50"/>
        <end position="64"/>
    </location>
</feature>
<feature type="region of interest" description="Disordered" evidence="1">
    <location>
        <begin position="1"/>
        <end position="98"/>
    </location>
</feature>
<dbReference type="Proteomes" id="UP001213000">
    <property type="component" value="Unassembled WGS sequence"/>
</dbReference>
<reference evidence="3" key="1">
    <citation type="submission" date="2022-07" db="EMBL/GenBank/DDBJ databases">
        <title>Genome Sequence of Leucocoprinus birnbaumii.</title>
        <authorList>
            <person name="Buettner E."/>
        </authorList>
    </citation>
    <scope>NUCLEOTIDE SEQUENCE</scope>
    <source>
        <strain evidence="3">VT141</strain>
    </source>
</reference>
<evidence type="ECO:0000259" key="2">
    <source>
        <dbReference type="Pfam" id="PF20149"/>
    </source>
</evidence>